<name>A0A0R1GM88_9LACO</name>
<feature type="transmembrane region" description="Helical" evidence="1">
    <location>
        <begin position="6"/>
        <end position="24"/>
    </location>
</feature>
<sequence length="169" mass="19038">MSNVLMIGIILVVIFVLLLGFFVHRSRQKRVQLMLQRNAQQTTNQAVTVALVALTKQHPDQVSFSNQEVAQSQVNSKIWGRGVLLFSFEIRLQQPTVDLVTLKEQFETTLNRSAIEQGLVAASQQLQPFVISDSWQQAGQWHVDVAFTANQATVNYVRDMQKVTTPTEA</sequence>
<evidence type="ECO:0000313" key="3">
    <source>
        <dbReference type="Proteomes" id="UP000051461"/>
    </source>
</evidence>
<protein>
    <submittedName>
        <fullName evidence="2">Uncharacterized protein</fullName>
    </submittedName>
</protein>
<accession>A0A0R1GM88</accession>
<reference evidence="2 3" key="1">
    <citation type="journal article" date="2015" name="Genome Announc.">
        <title>Expanding the biotechnology potential of lactobacilli through comparative genomics of 213 strains and associated genera.</title>
        <authorList>
            <person name="Sun Z."/>
            <person name="Harris H.M."/>
            <person name="McCann A."/>
            <person name="Guo C."/>
            <person name="Argimon S."/>
            <person name="Zhang W."/>
            <person name="Yang X."/>
            <person name="Jeffery I.B."/>
            <person name="Cooney J.C."/>
            <person name="Kagawa T.F."/>
            <person name="Liu W."/>
            <person name="Song Y."/>
            <person name="Salvetti E."/>
            <person name="Wrobel A."/>
            <person name="Rasinkangas P."/>
            <person name="Parkhill J."/>
            <person name="Rea M.C."/>
            <person name="O'Sullivan O."/>
            <person name="Ritari J."/>
            <person name="Douillard F.P."/>
            <person name="Paul Ross R."/>
            <person name="Yang R."/>
            <person name="Briner A.E."/>
            <person name="Felis G.E."/>
            <person name="de Vos W.M."/>
            <person name="Barrangou R."/>
            <person name="Klaenhammer T.R."/>
            <person name="Caufield P.W."/>
            <person name="Cui Y."/>
            <person name="Zhang H."/>
            <person name="O'Toole P.W."/>
        </authorList>
    </citation>
    <scope>NUCLEOTIDE SEQUENCE [LARGE SCALE GENOMIC DNA]</scope>
    <source>
        <strain evidence="2 3">DSM 20003</strain>
    </source>
</reference>
<organism evidence="2 3">
    <name type="scientific">Loigolactobacillus bifermentans DSM 20003</name>
    <dbReference type="NCBI Taxonomy" id="1423726"/>
    <lineage>
        <taxon>Bacteria</taxon>
        <taxon>Bacillati</taxon>
        <taxon>Bacillota</taxon>
        <taxon>Bacilli</taxon>
        <taxon>Lactobacillales</taxon>
        <taxon>Lactobacillaceae</taxon>
        <taxon>Loigolactobacillus</taxon>
    </lineage>
</organism>
<evidence type="ECO:0000313" key="2">
    <source>
        <dbReference type="EMBL" id="KRK35131.1"/>
    </source>
</evidence>
<dbReference type="AlphaFoldDB" id="A0A0R1GM88"/>
<dbReference type="Proteomes" id="UP000051461">
    <property type="component" value="Unassembled WGS sequence"/>
</dbReference>
<comment type="caution">
    <text evidence="2">The sequence shown here is derived from an EMBL/GenBank/DDBJ whole genome shotgun (WGS) entry which is preliminary data.</text>
</comment>
<dbReference type="STRING" id="1423726.FC07_GL000247"/>
<keyword evidence="1" id="KW-1133">Transmembrane helix</keyword>
<dbReference type="PATRIC" id="fig|1423726.3.peg.256"/>
<keyword evidence="1" id="KW-0812">Transmembrane</keyword>
<keyword evidence="1" id="KW-0472">Membrane</keyword>
<dbReference type="EMBL" id="AZDA01000082">
    <property type="protein sequence ID" value="KRK35131.1"/>
    <property type="molecule type" value="Genomic_DNA"/>
</dbReference>
<evidence type="ECO:0000256" key="1">
    <source>
        <dbReference type="SAM" id="Phobius"/>
    </source>
</evidence>
<gene>
    <name evidence="2" type="ORF">FC07_GL000247</name>
</gene>
<proteinExistence type="predicted"/>
<keyword evidence="3" id="KW-1185">Reference proteome</keyword>